<dbReference type="PANTHER" id="PTHR10438">
    <property type="entry name" value="THIOREDOXIN"/>
    <property type="match status" value="1"/>
</dbReference>
<dbReference type="InterPro" id="IPR050620">
    <property type="entry name" value="Thioredoxin_H-type-like"/>
</dbReference>
<dbReference type="CDD" id="cd02947">
    <property type="entry name" value="TRX_family"/>
    <property type="match status" value="1"/>
</dbReference>
<dbReference type="Proteomes" id="UP000316968">
    <property type="component" value="Chromosome"/>
</dbReference>
<evidence type="ECO:0000259" key="1">
    <source>
        <dbReference type="PROSITE" id="PS51352"/>
    </source>
</evidence>
<dbReference type="AlphaFoldDB" id="A0A4Y6USA0"/>
<dbReference type="InterPro" id="IPR013766">
    <property type="entry name" value="Thioredoxin_domain"/>
</dbReference>
<evidence type="ECO:0000313" key="2">
    <source>
        <dbReference type="EMBL" id="QDH20552.1"/>
    </source>
</evidence>
<accession>A0A4Y6USA0</accession>
<keyword evidence="3" id="KW-1185">Reference proteome</keyword>
<sequence length="116" mass="13104">MEQIRTQADFDRQIASPGLTVAVFRADWCGDCHFIDPFMPEVEEQRKDQLKLIQVDVEEVEAVSRELNILGIPSFVAFSNGKELIRFVNKARKSRAEIESFLDRAAAVHGQLAGQN</sequence>
<dbReference type="Gene3D" id="3.40.30.10">
    <property type="entry name" value="Glutaredoxin"/>
    <property type="match status" value="1"/>
</dbReference>
<evidence type="ECO:0000313" key="3">
    <source>
        <dbReference type="Proteomes" id="UP000316968"/>
    </source>
</evidence>
<dbReference type="OrthoDB" id="7629852at2"/>
<proteinExistence type="predicted"/>
<protein>
    <submittedName>
        <fullName evidence="2">Thioredoxin family protein</fullName>
    </submittedName>
</protein>
<reference evidence="2 3" key="1">
    <citation type="submission" date="2019-06" db="EMBL/GenBank/DDBJ databases">
        <title>Saccharibacillus brassicae sp. nov., an endophytic bacterium isolated from Chinese cabbage seeds (Brassica pekinensis).</title>
        <authorList>
            <person name="Jiang L."/>
            <person name="Lee J."/>
            <person name="Kim S.W."/>
        </authorList>
    </citation>
    <scope>NUCLEOTIDE SEQUENCE [LARGE SCALE GENOMIC DNA]</scope>
    <source>
        <strain evidence="3">KCTC 43072 / ATSA2</strain>
    </source>
</reference>
<organism evidence="2 3">
    <name type="scientific">Saccharibacillus brassicae</name>
    <dbReference type="NCBI Taxonomy" id="2583377"/>
    <lineage>
        <taxon>Bacteria</taxon>
        <taxon>Bacillati</taxon>
        <taxon>Bacillota</taxon>
        <taxon>Bacilli</taxon>
        <taxon>Bacillales</taxon>
        <taxon>Paenibacillaceae</taxon>
        <taxon>Saccharibacillus</taxon>
    </lineage>
</organism>
<dbReference type="EMBL" id="CP041217">
    <property type="protein sequence ID" value="QDH20552.1"/>
    <property type="molecule type" value="Genomic_DNA"/>
</dbReference>
<feature type="domain" description="Thioredoxin" evidence="1">
    <location>
        <begin position="1"/>
        <end position="107"/>
    </location>
</feature>
<name>A0A4Y6USA0_SACBS</name>
<dbReference type="PANTHER" id="PTHR10438:SF468">
    <property type="entry name" value="THIOREDOXIN-1-RELATED"/>
    <property type="match status" value="1"/>
</dbReference>
<dbReference type="PROSITE" id="PS51352">
    <property type="entry name" value="THIOREDOXIN_2"/>
    <property type="match status" value="1"/>
</dbReference>
<gene>
    <name evidence="2" type="ORF">FFV09_06545</name>
</gene>
<dbReference type="KEGG" id="saca:FFV09_06545"/>
<dbReference type="RefSeq" id="WP_141447110.1">
    <property type="nucleotide sequence ID" value="NZ_CP041217.1"/>
</dbReference>
<dbReference type="InterPro" id="IPR036249">
    <property type="entry name" value="Thioredoxin-like_sf"/>
</dbReference>
<dbReference type="SUPFAM" id="SSF52833">
    <property type="entry name" value="Thioredoxin-like"/>
    <property type="match status" value="1"/>
</dbReference>
<dbReference type="Pfam" id="PF00085">
    <property type="entry name" value="Thioredoxin"/>
    <property type="match status" value="1"/>
</dbReference>